<evidence type="ECO:0000256" key="1">
    <source>
        <dbReference type="SAM" id="MobiDB-lite"/>
    </source>
</evidence>
<protein>
    <submittedName>
        <fullName evidence="2">Uncharacterized protein</fullName>
    </submittedName>
</protein>
<dbReference type="PANTHER" id="PTHR15319:SF1">
    <property type="entry name" value="TATA BOX-BINDING PROTEIN-ASSOCIATED FACTOR RNA POLYMERASE I SUBUNIT C"/>
    <property type="match status" value="1"/>
</dbReference>
<dbReference type="GO" id="GO:0001164">
    <property type="term" value="F:RNA polymerase I core promoter sequence-specific DNA binding"/>
    <property type="evidence" value="ECO:0007669"/>
    <property type="project" value="TreeGrafter"/>
</dbReference>
<dbReference type="AlphaFoldDB" id="A0A811MNA5"/>
<gene>
    <name evidence="2" type="ORF">NCGR_LOCUS6459</name>
</gene>
<dbReference type="InterPro" id="IPR038801">
    <property type="entry name" value="TAF1C"/>
</dbReference>
<evidence type="ECO:0000313" key="2">
    <source>
        <dbReference type="EMBL" id="CAD6210369.1"/>
    </source>
</evidence>
<comment type="caution">
    <text evidence="2">The sequence shown here is derived from an EMBL/GenBank/DDBJ whole genome shotgun (WGS) entry which is preliminary data.</text>
</comment>
<dbReference type="OrthoDB" id="2382881at2759"/>
<organism evidence="2 3">
    <name type="scientific">Miscanthus lutarioriparius</name>
    <dbReference type="NCBI Taxonomy" id="422564"/>
    <lineage>
        <taxon>Eukaryota</taxon>
        <taxon>Viridiplantae</taxon>
        <taxon>Streptophyta</taxon>
        <taxon>Embryophyta</taxon>
        <taxon>Tracheophyta</taxon>
        <taxon>Spermatophyta</taxon>
        <taxon>Magnoliopsida</taxon>
        <taxon>Liliopsida</taxon>
        <taxon>Poales</taxon>
        <taxon>Poaceae</taxon>
        <taxon>PACMAD clade</taxon>
        <taxon>Panicoideae</taxon>
        <taxon>Andropogonodae</taxon>
        <taxon>Andropogoneae</taxon>
        <taxon>Saccharinae</taxon>
        <taxon>Miscanthus</taxon>
    </lineage>
</organism>
<evidence type="ECO:0000313" key="3">
    <source>
        <dbReference type="Proteomes" id="UP000604825"/>
    </source>
</evidence>
<sequence>MDQRYYEESLAHGLTIIGELRILNGFFSFPLSSRKRNRISIARGPALATPCLGARGPHPRTRCRWPSSSGRLRASASSPGDVDRALACGAANRRSPASSAASSPPAPHNDCCPTQFQTARAAAPPPTTATPSSIHHHRKKTEPQKLSAETPATAISPLKPFPPTAPSSTFRSSPWPPPLSTRLVPVPAAPPIHSAPALAGAARPTPAVHEPSEDWRSVFPVCAVFAAPSADPLPAATSSRGPLHFSPLPPRTPLLSLPYPIPLLPSSTRGLNRLLRSFVRGTSFLPRSDLDSLAETLLPQPSPPSSPPSNLLAALRLSCSLILFFPYGENAEHVAFVTLDATTVTGSTPLSPVVQRDGFMDPGHHIQQLATTANESSWPSQLGDSPEGFLLAVTMYSLNWFRVESQGSGTSALVLVARQQLDSVIVHACWSRHLPSECAVLLESGELCWFNLDTRQGGKIKIDVGSKDDTGEWLSCDYGAQPWMIIVASSKSILLIDLRFGDCGQHKVLARVGMPGLFETDPFAEADQYLAFCRAGFDHFHFSVVTERYLNLLDVRQPLTPVLAWQHELESPSNVAMFRLSELRPSKEHEWASNSGFAILVSSLRTGEFSVFCYGPKEQGCPENSHLYAWDLPSRFSLTGHHCSCSNGIMKDVFSMPVSRDEYASQWSKNSIIGYYVLPNDLSVSETSFTGFALVCLTALGKLEMQRYHASADSHDDIPCDESQHTARASNLAIFPDPPFENFSLRYRWMKLHFLSEYLEGNLCNALVKHGSSINKEMGQIIVSEAVSEYAKDNSFSLPQPVSDFLCNVSIPMNIFEISCQRILNALPSDILHVTFSSYKDMLACSTEKTLCEHLDVSTCLTNTKLRPFLLAKPSSTSYNLTSKVVSPNALVGPVLPIHVLLALVEKSKDAESSSEGVPIETDSINDRCREVFEAFDPVISIADTDNGNGWAGSQELNEEKPYFSYEPQIEHRFSMDRSTRKEEKEGQNQDDLHTSSTLYEDKIFTTFVCGKGKVPDSPEHAATSLFDFSPVRMDFDTPAMEIQPAEEKIWKECHPFVYPGDVWDFMDSLEPFYRHTVFWPLMNLILPLKQGFRFLRHTVLTSPELPERS</sequence>
<dbReference type="GO" id="GO:0001650">
    <property type="term" value="C:fibrillar center"/>
    <property type="evidence" value="ECO:0007669"/>
    <property type="project" value="TreeGrafter"/>
</dbReference>
<keyword evidence="3" id="KW-1185">Reference proteome</keyword>
<feature type="region of interest" description="Disordered" evidence="1">
    <location>
        <begin position="54"/>
        <end position="176"/>
    </location>
</feature>
<accession>A0A811MNA5</accession>
<dbReference type="Proteomes" id="UP000604825">
    <property type="component" value="Unassembled WGS sequence"/>
</dbReference>
<dbReference type="PANTHER" id="PTHR15319">
    <property type="entry name" value="TATA BOX-BINDING PROTEIN ASSOCIATED FACTOR RNA POLYMERASE I SUBUNIT C"/>
    <property type="match status" value="1"/>
</dbReference>
<proteinExistence type="predicted"/>
<reference evidence="2" key="1">
    <citation type="submission" date="2020-10" db="EMBL/GenBank/DDBJ databases">
        <authorList>
            <person name="Han B."/>
            <person name="Lu T."/>
            <person name="Zhao Q."/>
            <person name="Huang X."/>
            <person name="Zhao Y."/>
        </authorList>
    </citation>
    <scope>NUCLEOTIDE SEQUENCE</scope>
</reference>
<feature type="compositionally biased region" description="Low complexity" evidence="1">
    <location>
        <begin position="66"/>
        <end position="80"/>
    </location>
</feature>
<name>A0A811MNA5_9POAL</name>
<dbReference type="EMBL" id="CAJGYO010000002">
    <property type="protein sequence ID" value="CAD6210369.1"/>
    <property type="molecule type" value="Genomic_DNA"/>
</dbReference>
<feature type="compositionally biased region" description="Low complexity" evidence="1">
    <location>
        <begin position="113"/>
        <end position="122"/>
    </location>
</feature>